<organism evidence="2 3">
    <name type="scientific">Escallonia herrerae</name>
    <dbReference type="NCBI Taxonomy" id="1293975"/>
    <lineage>
        <taxon>Eukaryota</taxon>
        <taxon>Viridiplantae</taxon>
        <taxon>Streptophyta</taxon>
        <taxon>Embryophyta</taxon>
        <taxon>Tracheophyta</taxon>
        <taxon>Spermatophyta</taxon>
        <taxon>Magnoliopsida</taxon>
        <taxon>eudicotyledons</taxon>
        <taxon>Gunneridae</taxon>
        <taxon>Pentapetalae</taxon>
        <taxon>asterids</taxon>
        <taxon>campanulids</taxon>
        <taxon>Escalloniales</taxon>
        <taxon>Escalloniaceae</taxon>
        <taxon>Escallonia</taxon>
    </lineage>
</organism>
<sequence length="80" mass="9109">MPNVDLTTEIHELKGMVSDAFPTTLRKAAHAWLKSLRSRSIHSFAQLSDLFHKDFVSSRTRRKNSASLLNVVQERNESLS</sequence>
<feature type="domain" description="Retrotransposon gag" evidence="1">
    <location>
        <begin position="20"/>
        <end position="79"/>
    </location>
</feature>
<dbReference type="AlphaFoldDB" id="A0AA89AGL9"/>
<reference evidence="2" key="1">
    <citation type="submission" date="2022-12" db="EMBL/GenBank/DDBJ databases">
        <title>Draft genome assemblies for two species of Escallonia (Escalloniales).</title>
        <authorList>
            <person name="Chanderbali A."/>
            <person name="Dervinis C."/>
            <person name="Anghel I."/>
            <person name="Soltis D."/>
            <person name="Soltis P."/>
            <person name="Zapata F."/>
        </authorList>
    </citation>
    <scope>NUCLEOTIDE SEQUENCE</scope>
    <source>
        <strain evidence="2">UCBG64.0493</strain>
        <tissue evidence="2">Leaf</tissue>
    </source>
</reference>
<accession>A0AA89AGL9</accession>
<dbReference type="InterPro" id="IPR005162">
    <property type="entry name" value="Retrotrans_gag_dom"/>
</dbReference>
<dbReference type="EMBL" id="JAVXUP010002839">
    <property type="protein sequence ID" value="KAK3001141.1"/>
    <property type="molecule type" value="Genomic_DNA"/>
</dbReference>
<gene>
    <name evidence="2" type="ORF">RJ639_021974</name>
</gene>
<comment type="caution">
    <text evidence="2">The sequence shown here is derived from an EMBL/GenBank/DDBJ whole genome shotgun (WGS) entry which is preliminary data.</text>
</comment>
<keyword evidence="3" id="KW-1185">Reference proteome</keyword>
<dbReference type="PANTHER" id="PTHR33223:SF10">
    <property type="entry name" value="AMINOTRANSFERASE-LIKE PLANT MOBILE DOMAIN-CONTAINING PROTEIN"/>
    <property type="match status" value="1"/>
</dbReference>
<dbReference type="PANTHER" id="PTHR33223">
    <property type="entry name" value="CCHC-TYPE DOMAIN-CONTAINING PROTEIN"/>
    <property type="match status" value="1"/>
</dbReference>
<proteinExistence type="predicted"/>
<protein>
    <recommendedName>
        <fullName evidence="1">Retrotransposon gag domain-containing protein</fullName>
    </recommendedName>
</protein>
<evidence type="ECO:0000313" key="3">
    <source>
        <dbReference type="Proteomes" id="UP001188597"/>
    </source>
</evidence>
<dbReference type="Proteomes" id="UP001188597">
    <property type="component" value="Unassembled WGS sequence"/>
</dbReference>
<evidence type="ECO:0000259" key="1">
    <source>
        <dbReference type="Pfam" id="PF03732"/>
    </source>
</evidence>
<evidence type="ECO:0000313" key="2">
    <source>
        <dbReference type="EMBL" id="KAK3001141.1"/>
    </source>
</evidence>
<dbReference type="Pfam" id="PF03732">
    <property type="entry name" value="Retrotrans_gag"/>
    <property type="match status" value="1"/>
</dbReference>
<name>A0AA89AGL9_9ASTE</name>